<dbReference type="PANTHER" id="PTHR12169:SF6">
    <property type="entry name" value="AFG1-LIKE ATPASE"/>
    <property type="match status" value="1"/>
</dbReference>
<keyword evidence="3" id="KW-0132">Cell division</keyword>
<dbReference type="Pfam" id="PF03969">
    <property type="entry name" value="AFG1_ATPase"/>
    <property type="match status" value="2"/>
</dbReference>
<dbReference type="GO" id="GO:0051301">
    <property type="term" value="P:cell division"/>
    <property type="evidence" value="ECO:0007669"/>
    <property type="project" value="UniProtKB-KW"/>
</dbReference>
<name>A0ABU1FXF6_9GAMM</name>
<evidence type="ECO:0000313" key="3">
    <source>
        <dbReference type="EMBL" id="MDR5865314.1"/>
    </source>
</evidence>
<keyword evidence="4" id="KW-1185">Reference proteome</keyword>
<evidence type="ECO:0000256" key="2">
    <source>
        <dbReference type="ARBA" id="ARBA00022840"/>
    </source>
</evidence>
<evidence type="ECO:0000313" key="4">
    <source>
        <dbReference type="Proteomes" id="UP001264519"/>
    </source>
</evidence>
<dbReference type="NCBIfam" id="NF040713">
    <property type="entry name" value="ZapE"/>
    <property type="match status" value="1"/>
</dbReference>
<organism evidence="3 4">
    <name type="scientific">Halomonas koreensis</name>
    <dbReference type="NCBI Taxonomy" id="245385"/>
    <lineage>
        <taxon>Bacteria</taxon>
        <taxon>Pseudomonadati</taxon>
        <taxon>Pseudomonadota</taxon>
        <taxon>Gammaproteobacteria</taxon>
        <taxon>Oceanospirillales</taxon>
        <taxon>Halomonadaceae</taxon>
        <taxon>Halomonas</taxon>
    </lineage>
</organism>
<dbReference type="InterPro" id="IPR005654">
    <property type="entry name" value="ATPase_AFG1-like"/>
</dbReference>
<sequence>MASTCPPGPEAAYRQALEAQGFVEDAAQWRAVAALEATHCALARGEAEVPGVYLWGTVGRGKTWLMDRFHAGLTVPARRQHFHRFMRWVHRRQFQLAGTPDPLRSLAAELAAEVRVLCLDELFVNDIADAMLLGRLFDALFERGLVLVTTSNQAPAGLYADGFNRERFLPAIAAIQRHLAVVHLDGERDHRRHPGAAHRRYWVREPGQASPLGEVFARLGDGRPVSTAPVELGRRPVPVVARSGTVLWCRFAALCEAPLSALDFIDLCDRFRHLLIGEVPRLDGGPARAGIARGTEDASARVAAGDRELPALTRQDDGARRFIALVDECYDRGVPLHLEAAVPLEALYREGHLAFPFRRTLSRLREMQLARFGAG</sequence>
<protein>
    <submittedName>
        <fullName evidence="3">Cell division protein ZapE</fullName>
    </submittedName>
</protein>
<dbReference type="SUPFAM" id="SSF52540">
    <property type="entry name" value="P-loop containing nucleoside triphosphate hydrolases"/>
    <property type="match status" value="1"/>
</dbReference>
<accession>A0ABU1FXF6</accession>
<reference evidence="3 4" key="1">
    <citation type="submission" date="2023-04" db="EMBL/GenBank/DDBJ databases">
        <title>A long-awaited taxogenomic arrangement of the family Halomonadaceae.</title>
        <authorList>
            <person name="De La Haba R."/>
            <person name="Chuvochina M."/>
            <person name="Wittouck S."/>
            <person name="Arahal D.R."/>
            <person name="Sanchez-Porro C."/>
            <person name="Hugenholtz P."/>
            <person name="Ventosa A."/>
        </authorList>
    </citation>
    <scope>NUCLEOTIDE SEQUENCE [LARGE SCALE GENOMIC DNA]</scope>
    <source>
        <strain evidence="3 4">DSM 23530</strain>
    </source>
</reference>
<dbReference type="Gene3D" id="3.40.50.300">
    <property type="entry name" value="P-loop containing nucleotide triphosphate hydrolases"/>
    <property type="match status" value="1"/>
</dbReference>
<dbReference type="Proteomes" id="UP001264519">
    <property type="component" value="Unassembled WGS sequence"/>
</dbReference>
<evidence type="ECO:0000256" key="1">
    <source>
        <dbReference type="ARBA" id="ARBA00022741"/>
    </source>
</evidence>
<keyword evidence="2" id="KW-0067">ATP-binding</keyword>
<keyword evidence="1" id="KW-0547">Nucleotide-binding</keyword>
<dbReference type="RefSeq" id="WP_309650911.1">
    <property type="nucleotide sequence ID" value="NZ_JARWAK010000001.1"/>
</dbReference>
<keyword evidence="3" id="KW-0131">Cell cycle</keyword>
<gene>
    <name evidence="3" type="primary">zapE</name>
    <name evidence="3" type="ORF">QC818_00745</name>
</gene>
<dbReference type="PANTHER" id="PTHR12169">
    <property type="entry name" value="ATPASE N2B"/>
    <property type="match status" value="1"/>
</dbReference>
<dbReference type="InterPro" id="IPR027417">
    <property type="entry name" value="P-loop_NTPase"/>
</dbReference>
<proteinExistence type="predicted"/>
<dbReference type="EMBL" id="JARWAK010000001">
    <property type="protein sequence ID" value="MDR5865314.1"/>
    <property type="molecule type" value="Genomic_DNA"/>
</dbReference>
<comment type="caution">
    <text evidence="3">The sequence shown here is derived from an EMBL/GenBank/DDBJ whole genome shotgun (WGS) entry which is preliminary data.</text>
</comment>